<feature type="non-terminal residue" evidence="1">
    <location>
        <position position="127"/>
    </location>
</feature>
<proteinExistence type="predicted"/>
<name>A0ABS8WKQ4_DATST</name>
<evidence type="ECO:0000313" key="2">
    <source>
        <dbReference type="Proteomes" id="UP000823775"/>
    </source>
</evidence>
<protein>
    <submittedName>
        <fullName evidence="1">Uncharacterized protein</fullName>
    </submittedName>
</protein>
<sequence>MGVRLYVELKKFNRDFGLHPLCINVSDKLLEHCDIVNLNFSVDTLSNGCLEQVVHSNSMDTFPINSSKTDESLLICNNQFDFVVSDCIQKDVRETQAYKDKETMVAVMRRYSIDQRFQYRVSRSNSK</sequence>
<dbReference type="Proteomes" id="UP000823775">
    <property type="component" value="Unassembled WGS sequence"/>
</dbReference>
<evidence type="ECO:0000313" key="1">
    <source>
        <dbReference type="EMBL" id="MCE3051411.1"/>
    </source>
</evidence>
<comment type="caution">
    <text evidence="1">The sequence shown here is derived from an EMBL/GenBank/DDBJ whole genome shotgun (WGS) entry which is preliminary data.</text>
</comment>
<keyword evidence="2" id="KW-1185">Reference proteome</keyword>
<gene>
    <name evidence="1" type="ORF">HAX54_049767</name>
</gene>
<organism evidence="1 2">
    <name type="scientific">Datura stramonium</name>
    <name type="common">Jimsonweed</name>
    <name type="synonym">Common thornapple</name>
    <dbReference type="NCBI Taxonomy" id="4076"/>
    <lineage>
        <taxon>Eukaryota</taxon>
        <taxon>Viridiplantae</taxon>
        <taxon>Streptophyta</taxon>
        <taxon>Embryophyta</taxon>
        <taxon>Tracheophyta</taxon>
        <taxon>Spermatophyta</taxon>
        <taxon>Magnoliopsida</taxon>
        <taxon>eudicotyledons</taxon>
        <taxon>Gunneridae</taxon>
        <taxon>Pentapetalae</taxon>
        <taxon>asterids</taxon>
        <taxon>lamiids</taxon>
        <taxon>Solanales</taxon>
        <taxon>Solanaceae</taxon>
        <taxon>Solanoideae</taxon>
        <taxon>Datureae</taxon>
        <taxon>Datura</taxon>
    </lineage>
</organism>
<accession>A0ABS8WKQ4</accession>
<reference evidence="1 2" key="1">
    <citation type="journal article" date="2021" name="BMC Genomics">
        <title>Datura genome reveals duplications of psychoactive alkaloid biosynthetic genes and high mutation rate following tissue culture.</title>
        <authorList>
            <person name="Rajewski A."/>
            <person name="Carter-House D."/>
            <person name="Stajich J."/>
            <person name="Litt A."/>
        </authorList>
    </citation>
    <scope>NUCLEOTIDE SEQUENCE [LARGE SCALE GENOMIC DNA]</scope>
    <source>
        <strain evidence="1">AR-01</strain>
    </source>
</reference>
<dbReference type="EMBL" id="JACEIK010008522">
    <property type="protein sequence ID" value="MCE3051411.1"/>
    <property type="molecule type" value="Genomic_DNA"/>
</dbReference>